<dbReference type="InterPro" id="IPR016040">
    <property type="entry name" value="NAD(P)-bd_dom"/>
</dbReference>
<evidence type="ECO:0000259" key="1">
    <source>
        <dbReference type="Pfam" id="PF13460"/>
    </source>
</evidence>
<dbReference type="PANTHER" id="PTHR15020">
    <property type="entry name" value="FLAVIN REDUCTASE-RELATED"/>
    <property type="match status" value="1"/>
</dbReference>
<evidence type="ECO:0000313" key="3">
    <source>
        <dbReference type="Proteomes" id="UP001303001"/>
    </source>
</evidence>
<dbReference type="Gene3D" id="3.40.50.720">
    <property type="entry name" value="NAD(P)-binding Rossmann-like Domain"/>
    <property type="match status" value="1"/>
</dbReference>
<sequence length="145" mass="14832">MARSRRSALGAAGRGPTAVYSAGTAALVAALGTTRRLVVLSSAGLAVPAGAGPGTRLAARILRRVMRDTYADQARMEELLAGTELDWTAVRPTRLTDGPATGRVRTSIGGATPVGRQISRADLAAYVVAALDDPATFRTAVAVSS</sequence>
<dbReference type="Proteomes" id="UP001303001">
    <property type="component" value="Chromosome"/>
</dbReference>
<keyword evidence="3" id="KW-1185">Reference proteome</keyword>
<name>A0ABY9ZR42_9ACTN</name>
<protein>
    <submittedName>
        <fullName evidence="2">NAD(P)H-binding protein</fullName>
    </submittedName>
</protein>
<dbReference type="RefSeq" id="WP_313719034.1">
    <property type="nucleotide sequence ID" value="NZ_CP134876.1"/>
</dbReference>
<gene>
    <name evidence="2" type="ORF">RMN56_20090</name>
</gene>
<accession>A0ABY9ZR42</accession>
<evidence type="ECO:0000313" key="2">
    <source>
        <dbReference type="EMBL" id="WNM37465.1"/>
    </source>
</evidence>
<feature type="domain" description="NAD(P)-binding" evidence="1">
    <location>
        <begin position="17"/>
        <end position="134"/>
    </location>
</feature>
<dbReference type="InterPro" id="IPR036291">
    <property type="entry name" value="NAD(P)-bd_dom_sf"/>
</dbReference>
<dbReference type="EMBL" id="CP134876">
    <property type="protein sequence ID" value="WNM37465.1"/>
    <property type="molecule type" value="Genomic_DNA"/>
</dbReference>
<organism evidence="2 3">
    <name type="scientific">Micromonospora halotolerans</name>
    <dbReference type="NCBI Taxonomy" id="709879"/>
    <lineage>
        <taxon>Bacteria</taxon>
        <taxon>Bacillati</taxon>
        <taxon>Actinomycetota</taxon>
        <taxon>Actinomycetes</taxon>
        <taxon>Micromonosporales</taxon>
        <taxon>Micromonosporaceae</taxon>
        <taxon>Micromonospora</taxon>
    </lineage>
</organism>
<dbReference type="SUPFAM" id="SSF51735">
    <property type="entry name" value="NAD(P)-binding Rossmann-fold domains"/>
    <property type="match status" value="1"/>
</dbReference>
<dbReference type="PANTHER" id="PTHR15020:SF50">
    <property type="entry name" value="UPF0659 PROTEIN YMR090W"/>
    <property type="match status" value="1"/>
</dbReference>
<dbReference type="Pfam" id="PF13460">
    <property type="entry name" value="NAD_binding_10"/>
    <property type="match status" value="1"/>
</dbReference>
<proteinExistence type="predicted"/>
<reference evidence="2 3" key="1">
    <citation type="submission" date="2023-09" db="EMBL/GenBank/DDBJ databases">
        <title>Micromonospora halotolerans DSM 45598 genome sequence.</title>
        <authorList>
            <person name="Mo P."/>
        </authorList>
    </citation>
    <scope>NUCLEOTIDE SEQUENCE [LARGE SCALE GENOMIC DNA]</scope>
    <source>
        <strain evidence="2 3">DSM 45598</strain>
    </source>
</reference>